<comment type="subcellular location">
    <subcellularLocation>
        <location evidence="1">Cytoplasm</location>
        <location evidence="1">Cytoskeleton</location>
        <location evidence="1">Cilium axoneme</location>
    </subcellularLocation>
</comment>
<dbReference type="InterPro" id="IPR032675">
    <property type="entry name" value="LRR_dom_sf"/>
</dbReference>
<dbReference type="InterPro" id="IPR051341">
    <property type="entry name" value="Zyg-11_UBL_adapter"/>
</dbReference>
<dbReference type="PANTHER" id="PTHR12904:SF23">
    <property type="entry name" value="PROTEIN ZER-1 HOMOLOG"/>
    <property type="match status" value="1"/>
</dbReference>
<dbReference type="SUPFAM" id="SSF52047">
    <property type="entry name" value="RNI-like"/>
    <property type="match status" value="1"/>
</dbReference>
<dbReference type="RefSeq" id="XP_013900495.1">
    <property type="nucleotide sequence ID" value="XM_014045041.1"/>
</dbReference>
<protein>
    <recommendedName>
        <fullName evidence="5">F-box domain-containing protein</fullName>
    </recommendedName>
</protein>
<dbReference type="KEGG" id="mng:MNEG_6488"/>
<dbReference type="GeneID" id="25739364"/>
<accession>A0A0D2N6D0</accession>
<dbReference type="Gene3D" id="3.80.10.10">
    <property type="entry name" value="Ribonuclease Inhibitor"/>
    <property type="match status" value="3"/>
</dbReference>
<dbReference type="Proteomes" id="UP000054498">
    <property type="component" value="Unassembled WGS sequence"/>
</dbReference>
<evidence type="ECO:0000313" key="3">
    <source>
        <dbReference type="EMBL" id="KIZ01476.1"/>
    </source>
</evidence>
<keyword evidence="4" id="KW-1185">Reference proteome</keyword>
<evidence type="ECO:0000256" key="2">
    <source>
        <dbReference type="SAM" id="MobiDB-lite"/>
    </source>
</evidence>
<sequence length="728" mass="78444">MCAAAIHRSTAHFNDSTAKASSQSHHEDAELPGRILDALAPHLGPAGLWAALPVCRAWRELLGPQIRAARLTLRGGASAPKPAVLAFAAEDDGPLEDVVAAAAAEAGSRAPTWDRRVRAVAALLRPLCNLRRLQLSTSHWETVSVAPLAWLTDLTSLDLSDCNHQRADLRVLASGLRQLAVLKLYLSCPRKQAAQLLDGSGSLRSLDIMLNGAVGALAALTGLTSLVAFGARGDAFDAWAQVLGSLSALLELQMHIDKTLPGEPLFAAIEGLPRLRALRLVFWARFKPNACEATVPAQTGARDSRPRRSRAAHPRGAAPPAAAAALLTREILDALAPHLGPAGVWAALHVCRAWRELLRPQIRAARLTLEGAPRVPKPVALACGSDDDGPLEDVAAAAAGPQREAIWDRRVRAVAALLRPLCNLRRLQLSATLGETVSVAPLAWLTALTSLDLSNCNHQRADLGLLASALRQLAVLKLYGTCCVRERTVQFADGSGSVRVPDCTARFDMCAAVPYPAQQLRRLSGLSQLRSLDVMLNDHARADTLPALATLTQLERLAMYVCGGHQSGSWREPNAIGALSALTGLTSLTAFVDLSSTFDAWARVVRSLRQLRELHVQLSLHLPGEPLFEAIGGLPLLRTLRLVLWHCCWPELAVSEQSADALRGVPHFELHFIPKIQRCAHIAALMRLPNLKLMTWWTHDPARRWLSTAGPGPCCCWDCMPRGGEPPI</sequence>
<dbReference type="PANTHER" id="PTHR12904">
    <property type="match status" value="1"/>
</dbReference>
<evidence type="ECO:0000313" key="4">
    <source>
        <dbReference type="Proteomes" id="UP000054498"/>
    </source>
</evidence>
<dbReference type="AlphaFoldDB" id="A0A0D2N6D0"/>
<feature type="region of interest" description="Disordered" evidence="2">
    <location>
        <begin position="295"/>
        <end position="319"/>
    </location>
</feature>
<reference evidence="3 4" key="1">
    <citation type="journal article" date="2013" name="BMC Genomics">
        <title>Reconstruction of the lipid metabolism for the microalga Monoraphidium neglectum from its genome sequence reveals characteristics suitable for biofuel production.</title>
        <authorList>
            <person name="Bogen C."/>
            <person name="Al-Dilaimi A."/>
            <person name="Albersmeier A."/>
            <person name="Wichmann J."/>
            <person name="Grundmann M."/>
            <person name="Rupp O."/>
            <person name="Lauersen K.J."/>
            <person name="Blifernez-Klassen O."/>
            <person name="Kalinowski J."/>
            <person name="Goesmann A."/>
            <person name="Mussgnug J.H."/>
            <person name="Kruse O."/>
        </authorList>
    </citation>
    <scope>NUCLEOTIDE SEQUENCE [LARGE SCALE GENOMIC DNA]</scope>
    <source>
        <strain evidence="3 4">SAG 48.87</strain>
    </source>
</reference>
<evidence type="ECO:0008006" key="5">
    <source>
        <dbReference type="Google" id="ProtNLM"/>
    </source>
</evidence>
<organism evidence="3 4">
    <name type="scientific">Monoraphidium neglectum</name>
    <dbReference type="NCBI Taxonomy" id="145388"/>
    <lineage>
        <taxon>Eukaryota</taxon>
        <taxon>Viridiplantae</taxon>
        <taxon>Chlorophyta</taxon>
        <taxon>core chlorophytes</taxon>
        <taxon>Chlorophyceae</taxon>
        <taxon>CS clade</taxon>
        <taxon>Sphaeropleales</taxon>
        <taxon>Selenastraceae</taxon>
        <taxon>Monoraphidium</taxon>
    </lineage>
</organism>
<evidence type="ECO:0000256" key="1">
    <source>
        <dbReference type="ARBA" id="ARBA00004430"/>
    </source>
</evidence>
<dbReference type="EMBL" id="KK101276">
    <property type="protein sequence ID" value="KIZ01476.1"/>
    <property type="molecule type" value="Genomic_DNA"/>
</dbReference>
<gene>
    <name evidence="3" type="ORF">MNEG_6488</name>
</gene>
<dbReference type="GO" id="GO:0005930">
    <property type="term" value="C:axoneme"/>
    <property type="evidence" value="ECO:0007669"/>
    <property type="project" value="UniProtKB-SubCell"/>
</dbReference>
<name>A0A0D2N6D0_9CHLO</name>
<proteinExistence type="predicted"/>